<reference evidence="1 2" key="1">
    <citation type="journal article" date="2017" name="Nat. Commun.">
        <title>Genome assembly with in vitro proximity ligation data and whole-genome triplication in lettuce.</title>
        <authorList>
            <person name="Reyes-Chin-Wo S."/>
            <person name="Wang Z."/>
            <person name="Yang X."/>
            <person name="Kozik A."/>
            <person name="Arikit S."/>
            <person name="Song C."/>
            <person name="Xia L."/>
            <person name="Froenicke L."/>
            <person name="Lavelle D.O."/>
            <person name="Truco M.J."/>
            <person name="Xia R."/>
            <person name="Zhu S."/>
            <person name="Xu C."/>
            <person name="Xu H."/>
            <person name="Xu X."/>
            <person name="Cox K."/>
            <person name="Korf I."/>
            <person name="Meyers B.C."/>
            <person name="Michelmore R.W."/>
        </authorList>
    </citation>
    <scope>NUCLEOTIDE SEQUENCE [LARGE SCALE GENOMIC DNA]</scope>
    <source>
        <strain evidence="2">cv. Salinas</strain>
        <tissue evidence="1">Seedlings</tissue>
    </source>
</reference>
<dbReference type="EMBL" id="NBSK02000005">
    <property type="protein sequence ID" value="KAJ0202953.1"/>
    <property type="molecule type" value="Genomic_DNA"/>
</dbReference>
<comment type="caution">
    <text evidence="1">The sequence shown here is derived from an EMBL/GenBank/DDBJ whole genome shotgun (WGS) entry which is preliminary data.</text>
</comment>
<organism evidence="1 2">
    <name type="scientific">Lactuca sativa</name>
    <name type="common">Garden lettuce</name>
    <dbReference type="NCBI Taxonomy" id="4236"/>
    <lineage>
        <taxon>Eukaryota</taxon>
        <taxon>Viridiplantae</taxon>
        <taxon>Streptophyta</taxon>
        <taxon>Embryophyta</taxon>
        <taxon>Tracheophyta</taxon>
        <taxon>Spermatophyta</taxon>
        <taxon>Magnoliopsida</taxon>
        <taxon>eudicotyledons</taxon>
        <taxon>Gunneridae</taxon>
        <taxon>Pentapetalae</taxon>
        <taxon>asterids</taxon>
        <taxon>campanulids</taxon>
        <taxon>Asterales</taxon>
        <taxon>Asteraceae</taxon>
        <taxon>Cichorioideae</taxon>
        <taxon>Cichorieae</taxon>
        <taxon>Lactucinae</taxon>
        <taxon>Lactuca</taxon>
    </lineage>
</organism>
<name>A0A9R1VDA2_LACSA</name>
<dbReference type="Proteomes" id="UP000235145">
    <property type="component" value="Unassembled WGS sequence"/>
</dbReference>
<evidence type="ECO:0000313" key="1">
    <source>
        <dbReference type="EMBL" id="KAJ0202953.1"/>
    </source>
</evidence>
<protein>
    <submittedName>
        <fullName evidence="1">Uncharacterized protein</fullName>
    </submittedName>
</protein>
<gene>
    <name evidence="1" type="ORF">LSAT_V11C500242860</name>
</gene>
<sequence>MPARLYAEIVRGTSKNNKENKEVEGADPPGESIKLLSFSGSKEAMQNTLVGELENFQALMNVKAFQEVEGCPAIQLRYLGGGGGGGLKMLLDFESSNEK</sequence>
<keyword evidence="2" id="KW-1185">Reference proteome</keyword>
<accession>A0A9R1VDA2</accession>
<evidence type="ECO:0000313" key="2">
    <source>
        <dbReference type="Proteomes" id="UP000235145"/>
    </source>
</evidence>
<dbReference type="AlphaFoldDB" id="A0A9R1VDA2"/>
<proteinExistence type="predicted"/>